<dbReference type="InterPro" id="IPR029058">
    <property type="entry name" value="AB_hydrolase_fold"/>
</dbReference>
<evidence type="ECO:0000256" key="4">
    <source>
        <dbReference type="SAM" id="SignalP"/>
    </source>
</evidence>
<evidence type="ECO:0000313" key="7">
    <source>
        <dbReference type="Proteomes" id="UP000292452"/>
    </source>
</evidence>
<dbReference type="InterPro" id="IPR013595">
    <property type="entry name" value="Pept_S33_TAP-like_C"/>
</dbReference>
<organism evidence="6 7">
    <name type="scientific">Streptomyces kasugaensis</name>
    <dbReference type="NCBI Taxonomy" id="1946"/>
    <lineage>
        <taxon>Bacteria</taxon>
        <taxon>Bacillati</taxon>
        <taxon>Actinomycetota</taxon>
        <taxon>Actinomycetes</taxon>
        <taxon>Kitasatosporales</taxon>
        <taxon>Streptomycetaceae</taxon>
        <taxon>Streptomyces</taxon>
    </lineage>
</organism>
<evidence type="ECO:0000256" key="1">
    <source>
        <dbReference type="ARBA" id="ARBA00010088"/>
    </source>
</evidence>
<gene>
    <name evidence="6" type="ORF">EYS09_21950</name>
</gene>
<feature type="chain" id="PRO_5038381472" evidence="4">
    <location>
        <begin position="30"/>
        <end position="530"/>
    </location>
</feature>
<comment type="caution">
    <text evidence="6">The sequence shown here is derived from an EMBL/GenBank/DDBJ whole genome shotgun (WGS) entry which is preliminary data.</text>
</comment>
<dbReference type="InterPro" id="IPR051601">
    <property type="entry name" value="Serine_prot/Carboxylest_S33"/>
</dbReference>
<evidence type="ECO:0000259" key="5">
    <source>
        <dbReference type="Pfam" id="PF08386"/>
    </source>
</evidence>
<evidence type="ECO:0000256" key="3">
    <source>
        <dbReference type="ARBA" id="ARBA00022801"/>
    </source>
</evidence>
<proteinExistence type="inferred from homology"/>
<dbReference type="Gene3D" id="3.40.50.1820">
    <property type="entry name" value="alpha/beta hydrolase"/>
    <property type="match status" value="1"/>
</dbReference>
<dbReference type="PANTHER" id="PTHR43248:SF29">
    <property type="entry name" value="TRIPEPTIDYL AMINOPEPTIDASE"/>
    <property type="match status" value="1"/>
</dbReference>
<dbReference type="EMBL" id="SIXH01000211">
    <property type="protein sequence ID" value="TBO57589.1"/>
    <property type="molecule type" value="Genomic_DNA"/>
</dbReference>
<dbReference type="Proteomes" id="UP000292452">
    <property type="component" value="Unassembled WGS sequence"/>
</dbReference>
<evidence type="ECO:0000256" key="2">
    <source>
        <dbReference type="ARBA" id="ARBA00022729"/>
    </source>
</evidence>
<dbReference type="GO" id="GO:0016787">
    <property type="term" value="F:hydrolase activity"/>
    <property type="evidence" value="ECO:0007669"/>
    <property type="project" value="UniProtKB-KW"/>
</dbReference>
<feature type="signal peptide" evidence="4">
    <location>
        <begin position="1"/>
        <end position="29"/>
    </location>
</feature>
<reference evidence="6 7" key="1">
    <citation type="submission" date="2019-02" db="EMBL/GenBank/DDBJ databases">
        <title>Draft Genome Sequence of Streptomyces sp. AM-2504, identified by 16S rRNA comparative analysis as a Streptomyces Kasugaensis strain.</title>
        <authorList>
            <person name="Napolioni V."/>
            <person name="Giuliodori A.M."/>
            <person name="Spurio R."/>
            <person name="Fabbretti A."/>
        </authorList>
    </citation>
    <scope>NUCLEOTIDE SEQUENCE [LARGE SCALE GENOMIC DNA]</scope>
    <source>
        <strain evidence="6 7">AM-2504</strain>
    </source>
</reference>
<dbReference type="AlphaFoldDB" id="A0A4Q9HT00"/>
<name>A0A4Q9HT00_STRKA</name>
<dbReference type="SUPFAM" id="SSF53474">
    <property type="entry name" value="alpha/beta-Hydrolases"/>
    <property type="match status" value="1"/>
</dbReference>
<dbReference type="Pfam" id="PF08386">
    <property type="entry name" value="Abhydrolase_4"/>
    <property type="match status" value="1"/>
</dbReference>
<dbReference type="PROSITE" id="PS51257">
    <property type="entry name" value="PROKAR_LIPOPROTEIN"/>
    <property type="match status" value="1"/>
</dbReference>
<dbReference type="RefSeq" id="WP_131124522.1">
    <property type="nucleotide sequence ID" value="NZ_SIXH01000211.1"/>
</dbReference>
<comment type="similarity">
    <text evidence="1">Belongs to the peptidase S33 family.</text>
</comment>
<keyword evidence="7" id="KW-1185">Reference proteome</keyword>
<evidence type="ECO:0000313" key="6">
    <source>
        <dbReference type="EMBL" id="TBO57589.1"/>
    </source>
</evidence>
<keyword evidence="3 6" id="KW-0378">Hydrolase</keyword>
<keyword evidence="2 4" id="KW-0732">Signal</keyword>
<dbReference type="PANTHER" id="PTHR43248">
    <property type="entry name" value="2-SUCCINYL-6-HYDROXY-2,4-CYCLOHEXADIENE-1-CARBOXYLATE SYNTHASE"/>
    <property type="match status" value="1"/>
</dbReference>
<sequence>MTTLRAAARRASAVGLALTACLTATPAMATAATAAPDRDGGAAASGTGLDRYYHQRLDWRSCVLGTDDASGRELEKAGARCADVTVPLDYTDPKGRTLTVAISRIKATDTRHRVGPLLLNPGGPGGSGLAVPALIRPAMKEAGALYDLIGMDPRFVGRSNALDCGWSVGPSFRSAGPDRASFERQVAFQKGLADKCRATNGKVLPYITTRNTARDMDVIRGALGERKLSYLGFSYGTYLGTAYTQMFPGRYDRVVLDGALDPSRYNPRLFKGVEKENDQALADWAAWAAARHDTYGLGRTRAQVLATVNRIVEASSRRPLTVGTAPDVFRLDSSQTPFVINSGIASDTEEDRKALGEQVSVLAKAADGQQPTRLSEQFAAVLRLGLTSEGSPTGSIQSAILCGDVAVPRDPEQYWQDIERSRAAHPLFGPLTNNIGACAFWNRPREEPTQVRHDTPALIVAATGDPRTPYTGSVALHQKLPSSKLLTLKGANRHAIYGMYGSTCVDDTVNAYLATGKLPAKDRTCIKQND</sequence>
<protein>
    <submittedName>
        <fullName evidence="6">Alpha/beta hydrolase</fullName>
    </submittedName>
</protein>
<feature type="domain" description="Peptidase S33 tripeptidyl aminopeptidase-like C-terminal" evidence="5">
    <location>
        <begin position="427"/>
        <end position="525"/>
    </location>
</feature>
<accession>A0A4Q9HT00</accession>